<organism evidence="3 4">
    <name type="scientific">Sphaerotilus uruguayifluvii</name>
    <dbReference type="NCBI Taxonomy" id="2735897"/>
    <lineage>
        <taxon>Bacteria</taxon>
        <taxon>Pseudomonadati</taxon>
        <taxon>Pseudomonadota</taxon>
        <taxon>Betaproteobacteria</taxon>
        <taxon>Burkholderiales</taxon>
        <taxon>Sphaerotilaceae</taxon>
        <taxon>Sphaerotilus</taxon>
    </lineage>
</organism>
<reference evidence="3 4" key="1">
    <citation type="submission" date="2020-05" db="EMBL/GenBank/DDBJ databases">
        <title>Genomic Encyclopedia of Type Strains, Phase IV (KMG-V): Genome sequencing to study the core and pangenomes of soil and plant-associated prokaryotes.</title>
        <authorList>
            <person name="Whitman W."/>
        </authorList>
    </citation>
    <scope>NUCLEOTIDE SEQUENCE [LARGE SCALE GENOMIC DNA]</scope>
    <source>
        <strain evidence="3 4">C29</strain>
    </source>
</reference>
<proteinExistence type="predicted"/>
<evidence type="ECO:0000256" key="2">
    <source>
        <dbReference type="SAM" id="SignalP"/>
    </source>
</evidence>
<dbReference type="EMBL" id="JABSNM010000014">
    <property type="protein sequence ID" value="NRT57284.1"/>
    <property type="molecule type" value="Genomic_DNA"/>
</dbReference>
<dbReference type="RefSeq" id="WP_173806283.1">
    <property type="nucleotide sequence ID" value="NZ_JABSNM010000014.1"/>
</dbReference>
<comment type="caution">
    <text evidence="3">The sequence shown here is derived from an EMBL/GenBank/DDBJ whole genome shotgun (WGS) entry which is preliminary data.</text>
</comment>
<dbReference type="Proteomes" id="UP001516061">
    <property type="component" value="Unassembled WGS sequence"/>
</dbReference>
<sequence length="126" mass="13512">MFLSPFRLGRCRGISLIALLTVAVFAQAQPQGAPARNERADPLDAQVRVPAVTHSSALSSYRRLGDDKRIDWKEANEAVNRIGGWRAYAREAQQPEPAPVAPAGRTTPAPVPASGAMPAHGGHKMH</sequence>
<keyword evidence="2" id="KW-0732">Signal</keyword>
<protein>
    <submittedName>
        <fullName evidence="3">Uncharacterized protein</fullName>
    </submittedName>
</protein>
<feature type="chain" id="PRO_5046207443" evidence="2">
    <location>
        <begin position="29"/>
        <end position="126"/>
    </location>
</feature>
<keyword evidence="4" id="KW-1185">Reference proteome</keyword>
<evidence type="ECO:0000256" key="1">
    <source>
        <dbReference type="SAM" id="MobiDB-lite"/>
    </source>
</evidence>
<feature type="signal peptide" evidence="2">
    <location>
        <begin position="1"/>
        <end position="28"/>
    </location>
</feature>
<gene>
    <name evidence="3" type="ORF">HNQ01_003039</name>
</gene>
<feature type="region of interest" description="Disordered" evidence="1">
    <location>
        <begin position="93"/>
        <end position="126"/>
    </location>
</feature>
<evidence type="ECO:0000313" key="3">
    <source>
        <dbReference type="EMBL" id="NRT57284.1"/>
    </source>
</evidence>
<evidence type="ECO:0000313" key="4">
    <source>
        <dbReference type="Proteomes" id="UP001516061"/>
    </source>
</evidence>
<name>A0ABX2G5F0_9BURK</name>
<accession>A0ABX2G5F0</accession>